<dbReference type="EMBL" id="GHES01002798">
    <property type="protein sequence ID" value="MPA33357.1"/>
    <property type="molecule type" value="Transcribed_RNA"/>
</dbReference>
<proteinExistence type="predicted"/>
<feature type="region of interest" description="Disordered" evidence="1">
    <location>
        <begin position="162"/>
        <end position="191"/>
    </location>
</feature>
<gene>
    <name evidence="3" type="ORF">Din_002798</name>
</gene>
<dbReference type="Pfam" id="PF04194">
    <property type="entry name" value="PDCD2_C"/>
    <property type="match status" value="1"/>
</dbReference>
<evidence type="ECO:0000259" key="2">
    <source>
        <dbReference type="Pfam" id="PF04194"/>
    </source>
</evidence>
<feature type="domain" description="Programmed cell death protein 2 C-terminal" evidence="2">
    <location>
        <begin position="259"/>
        <end position="372"/>
    </location>
</feature>
<accession>A0A5B6YNH1</accession>
<dbReference type="InterPro" id="IPR007320">
    <property type="entry name" value="PDCD2_C"/>
</dbReference>
<reference evidence="3" key="1">
    <citation type="submission" date="2019-08" db="EMBL/GenBank/DDBJ databases">
        <title>Reference gene set and small RNA set construction with multiple tissues from Davidia involucrata Baill.</title>
        <authorList>
            <person name="Yang H."/>
            <person name="Zhou C."/>
            <person name="Li G."/>
            <person name="Wang J."/>
            <person name="Gao P."/>
            <person name="Wang M."/>
            <person name="Wang R."/>
            <person name="Zhao Y."/>
        </authorList>
    </citation>
    <scope>NUCLEOTIDE SEQUENCE</scope>
    <source>
        <tissue evidence="3">Mixed with DoveR01_LX</tissue>
    </source>
</reference>
<name>A0A5B6YNH1_DAVIN</name>
<dbReference type="GO" id="GO:0005737">
    <property type="term" value="C:cytoplasm"/>
    <property type="evidence" value="ECO:0007669"/>
    <property type="project" value="InterPro"/>
</dbReference>
<dbReference type="PANTHER" id="PTHR47762">
    <property type="entry name" value="OSJNBB0079B02.4 PROTEIN"/>
    <property type="match status" value="1"/>
</dbReference>
<dbReference type="AlphaFoldDB" id="A0A5B6YNH1"/>
<dbReference type="PANTHER" id="PTHR47762:SF2">
    <property type="entry name" value="OS04G0640800 PROTEIN"/>
    <property type="match status" value="1"/>
</dbReference>
<protein>
    <submittedName>
        <fullName evidence="3">Putative programmed cell death protein 2-like</fullName>
    </submittedName>
</protein>
<evidence type="ECO:0000256" key="1">
    <source>
        <dbReference type="SAM" id="MobiDB-lite"/>
    </source>
</evidence>
<organism evidence="3">
    <name type="scientific">Davidia involucrata</name>
    <name type="common">Dove tree</name>
    <dbReference type="NCBI Taxonomy" id="16924"/>
    <lineage>
        <taxon>Eukaryota</taxon>
        <taxon>Viridiplantae</taxon>
        <taxon>Streptophyta</taxon>
        <taxon>Embryophyta</taxon>
        <taxon>Tracheophyta</taxon>
        <taxon>Spermatophyta</taxon>
        <taxon>Magnoliopsida</taxon>
        <taxon>eudicotyledons</taxon>
        <taxon>Gunneridae</taxon>
        <taxon>Pentapetalae</taxon>
        <taxon>asterids</taxon>
        <taxon>Cornales</taxon>
        <taxon>Nyssaceae</taxon>
        <taxon>Davidia</taxon>
    </lineage>
</organism>
<evidence type="ECO:0000313" key="3">
    <source>
        <dbReference type="EMBL" id="MPA33357.1"/>
    </source>
</evidence>
<sequence>MGEVILGMPGPWADDNSEASYHYTTKIGGLPDWPIPNIDIRPDLLECSACGGNLCLIAQVYAPTSSKTLKIEERVIYVFGCVMPKCGSTPASWRTLRIQKYPSVEESNTSCCEAVPLSAASLSTSNTDWREDLWTFDSGEEDDDENNDDTDLEELGRALSKAGNLASQSKRQNSNHHPEATVKPSPISQKTRVIDNNTPVLPCFYIYTQEEASSREVPSVCLNYSLLSIKENQSNLDDHEQGETWEEEGYEYDRALNADRTYLKFKKRMDAYPEQCFRYSYGGKPLLATTEAGDPGTCSLCGESRHYEMQLMPPLLYFLQEAASDCREHSLENWNWMTLIVYSCSKNCSHSSDQEKSNSEGWIVAEEAVVVQYE</sequence>